<proteinExistence type="predicted"/>
<reference evidence="1" key="1">
    <citation type="journal article" date="2022" name="Int. J. Mol. Sci.">
        <title>Draft Genome of Tanacetum Coccineum: Genomic Comparison of Closely Related Tanacetum-Family Plants.</title>
        <authorList>
            <person name="Yamashiro T."/>
            <person name="Shiraishi A."/>
            <person name="Nakayama K."/>
            <person name="Satake H."/>
        </authorList>
    </citation>
    <scope>NUCLEOTIDE SEQUENCE</scope>
</reference>
<accession>A0ABQ4YY36</accession>
<dbReference type="EMBL" id="BQNB010010847">
    <property type="protein sequence ID" value="GJS82739.1"/>
    <property type="molecule type" value="Genomic_DNA"/>
</dbReference>
<sequence length="377" mass="44223">MEECHKLLTDQVDWANQEGDQVRFDVSKPLPLGGPPGHVIIQTQFFFNKDLDYLRYGSKERRPALSISKMKVARYLDFGHKQLVPEQMWIDNECAYDISATYGISHWWFNRQRFYIDRYNVPSKRREVRTHMHILSVACIKAFSKYGYDYLSENLVRRADYKVYKIAEKDFKNLYLSDFEELFLLNLQGRLNHFPSFDKTMLSTAVNLWDATGFEFKHDYTIIDSLRAVIFRDINNERKIMWFNEIHKFSDGTLTRIQETLDFRVKEFKINQYNSGMETRFWIDAGVQRKHPSDTQVFTVKMEILLDPTSNKIYDSIVQTGNSCQGESSLKKILPDHRSVLTDPKVYIKIDMEVPDFCGVNSMPHAHTPSTDPKTSG</sequence>
<organism evidence="1 2">
    <name type="scientific">Tanacetum coccineum</name>
    <dbReference type="NCBI Taxonomy" id="301880"/>
    <lineage>
        <taxon>Eukaryota</taxon>
        <taxon>Viridiplantae</taxon>
        <taxon>Streptophyta</taxon>
        <taxon>Embryophyta</taxon>
        <taxon>Tracheophyta</taxon>
        <taxon>Spermatophyta</taxon>
        <taxon>Magnoliopsida</taxon>
        <taxon>eudicotyledons</taxon>
        <taxon>Gunneridae</taxon>
        <taxon>Pentapetalae</taxon>
        <taxon>asterids</taxon>
        <taxon>campanulids</taxon>
        <taxon>Asterales</taxon>
        <taxon>Asteraceae</taxon>
        <taxon>Asteroideae</taxon>
        <taxon>Anthemideae</taxon>
        <taxon>Anthemidinae</taxon>
        <taxon>Tanacetum</taxon>
    </lineage>
</organism>
<comment type="caution">
    <text evidence="1">The sequence shown here is derived from an EMBL/GenBank/DDBJ whole genome shotgun (WGS) entry which is preliminary data.</text>
</comment>
<keyword evidence="2" id="KW-1185">Reference proteome</keyword>
<dbReference type="Proteomes" id="UP001151760">
    <property type="component" value="Unassembled WGS sequence"/>
</dbReference>
<evidence type="ECO:0000313" key="2">
    <source>
        <dbReference type="Proteomes" id="UP001151760"/>
    </source>
</evidence>
<gene>
    <name evidence="1" type="ORF">Tco_0749280</name>
</gene>
<reference evidence="1" key="2">
    <citation type="submission" date="2022-01" db="EMBL/GenBank/DDBJ databases">
        <authorList>
            <person name="Yamashiro T."/>
            <person name="Shiraishi A."/>
            <person name="Satake H."/>
            <person name="Nakayama K."/>
        </authorList>
    </citation>
    <scope>NUCLEOTIDE SEQUENCE</scope>
</reference>
<evidence type="ECO:0000313" key="1">
    <source>
        <dbReference type="EMBL" id="GJS82739.1"/>
    </source>
</evidence>
<name>A0ABQ4YY36_9ASTR</name>
<protein>
    <submittedName>
        <fullName evidence="1">Uncharacterized protein</fullName>
    </submittedName>
</protein>